<keyword evidence="9" id="KW-0521">NADP</keyword>
<keyword evidence="8" id="KW-0633">Potassium transport</keyword>
<evidence type="ECO:0000256" key="13">
    <source>
        <dbReference type="ARBA" id="ARBA00023136"/>
    </source>
</evidence>
<dbReference type="PANTHER" id="PTHR43150:SF2">
    <property type="entry name" value="HYPERKINETIC, ISOFORM M"/>
    <property type="match status" value="1"/>
</dbReference>
<evidence type="ECO:0000256" key="12">
    <source>
        <dbReference type="ARBA" id="ARBA00023065"/>
    </source>
</evidence>
<dbReference type="Pfam" id="PF00248">
    <property type="entry name" value="Aldo_ket_red"/>
    <property type="match status" value="2"/>
</dbReference>
<dbReference type="GO" id="GO:0016491">
    <property type="term" value="F:oxidoreductase activity"/>
    <property type="evidence" value="ECO:0007669"/>
    <property type="project" value="UniProtKB-KW"/>
</dbReference>
<dbReference type="OrthoDB" id="1720422at2759"/>
<evidence type="ECO:0000256" key="2">
    <source>
        <dbReference type="ARBA" id="ARBA00004496"/>
    </source>
</evidence>
<keyword evidence="10" id="KW-0630">Potassium</keyword>
<evidence type="ECO:0000256" key="14">
    <source>
        <dbReference type="ARBA" id="ARBA00031439"/>
    </source>
</evidence>
<evidence type="ECO:0000256" key="7">
    <source>
        <dbReference type="ARBA" id="ARBA00022490"/>
    </source>
</evidence>
<protein>
    <recommendedName>
        <fullName evidence="4">Voltage-gated potassium channel subunit beta-1</fullName>
    </recommendedName>
    <alternativeName>
        <fullName evidence="14">K(+) channel subunit beta-1</fullName>
    </alternativeName>
    <alternativeName>
        <fullName evidence="15">Kv-beta-1</fullName>
    </alternativeName>
</protein>
<evidence type="ECO:0000256" key="17">
    <source>
        <dbReference type="ARBA" id="ARBA00048943"/>
    </source>
</evidence>
<name>Q4TC86_TETNG</name>
<dbReference type="PANTHER" id="PTHR43150">
    <property type="entry name" value="HYPERKINETIC, ISOFORM M"/>
    <property type="match status" value="1"/>
</dbReference>
<keyword evidence="6" id="KW-1003">Cell membrane</keyword>
<evidence type="ECO:0000313" key="20">
    <source>
        <dbReference type="EMBL" id="CAF89496.1"/>
    </source>
</evidence>
<dbReference type="GO" id="GO:0044325">
    <property type="term" value="F:transmembrane transporter binding"/>
    <property type="evidence" value="ECO:0007669"/>
    <property type="project" value="TreeGrafter"/>
</dbReference>
<feature type="domain" description="NADP-dependent oxidoreductase" evidence="19">
    <location>
        <begin position="309"/>
        <end position="427"/>
    </location>
</feature>
<dbReference type="Gene3D" id="3.20.20.100">
    <property type="entry name" value="NADP-dependent oxidoreductase domain"/>
    <property type="match status" value="1"/>
</dbReference>
<dbReference type="InterPro" id="IPR005399">
    <property type="entry name" value="K_chnl_volt-dep_bsu_KCNAB-rel"/>
</dbReference>
<keyword evidence="12" id="KW-0406">Ion transport</keyword>
<dbReference type="NCBIfam" id="TIGR01293">
    <property type="entry name" value="Kv_beta"/>
    <property type="match status" value="1"/>
</dbReference>
<sequence length="440" mass="48089">MTSVVQNPCIGRTPAPRRAELQRLRGGARRSSAQKPGGLPEGQPRVPEGHHRLLHRNDLQVPARSETAGESAQFAALTPACPSRNLGKSGLRVSCLGLGTWVTFGGQVTDQVAEELLTLAYESGVNLFDTAEVYNGGRSEVVLGKIIKKKGWRRSSLVITTKLFWGGRAEMERGLSRKHIIEGLRESLQRLQLDYVDVVFANRPDPTTPIEGRAETCTRAHDPMVINQGMAMYWGTSRWSSVEIMEAYSMARQFNQIPPVCEQAEYHMFQREKVEVQLPELALKIGECGCGKTEPPAADAFRLTAVVGAGIGAMTWSPLAGGIISGKYASGIPPCSRASLKGHQWMKDRLLSEEGRRQQRKLGELQALAQRLGCTLAQLAIAWCLRNPGVSAVLLGASGTEQLAENLRAVQVLPKLSPSVLSEVEQLLGNKPYGRKELRP</sequence>
<organism evidence="20">
    <name type="scientific">Tetraodon nigroviridis</name>
    <name type="common">Spotted green pufferfish</name>
    <name type="synonym">Chelonodon nigroviridis</name>
    <dbReference type="NCBI Taxonomy" id="99883"/>
    <lineage>
        <taxon>Eukaryota</taxon>
        <taxon>Metazoa</taxon>
        <taxon>Chordata</taxon>
        <taxon>Craniata</taxon>
        <taxon>Vertebrata</taxon>
        <taxon>Euteleostomi</taxon>
        <taxon>Actinopterygii</taxon>
        <taxon>Neopterygii</taxon>
        <taxon>Teleostei</taxon>
        <taxon>Neoteleostei</taxon>
        <taxon>Acanthomorphata</taxon>
        <taxon>Eupercaria</taxon>
        <taxon>Tetraodontiformes</taxon>
        <taxon>Tetradontoidea</taxon>
        <taxon>Tetraodontidae</taxon>
        <taxon>Tetraodon</taxon>
    </lineage>
</organism>
<dbReference type="InterPro" id="IPR005983">
    <property type="entry name" value="K_chnl_volt-dep_bsu_KCNAB"/>
</dbReference>
<comment type="similarity">
    <text evidence="3">Belongs to the shaker potassium channel beta subunit family.</text>
</comment>
<dbReference type="GO" id="GO:0015459">
    <property type="term" value="F:potassium channel regulator activity"/>
    <property type="evidence" value="ECO:0007669"/>
    <property type="project" value="TreeGrafter"/>
</dbReference>
<evidence type="ECO:0000256" key="9">
    <source>
        <dbReference type="ARBA" id="ARBA00022857"/>
    </source>
</evidence>
<dbReference type="PRINTS" id="PR01578">
    <property type="entry name" value="KCNAB1CHANEL"/>
</dbReference>
<dbReference type="KEGG" id="tng:GSTEN00003421G001"/>
<feature type="domain" description="NADP-dependent oxidoreductase" evidence="19">
    <location>
        <begin position="96"/>
        <end position="275"/>
    </location>
</feature>
<proteinExistence type="inferred from homology"/>
<dbReference type="EMBL" id="CAAE01007044">
    <property type="protein sequence ID" value="CAF89496.1"/>
    <property type="molecule type" value="Genomic_DNA"/>
</dbReference>
<evidence type="ECO:0000256" key="15">
    <source>
        <dbReference type="ARBA" id="ARBA00032588"/>
    </source>
</evidence>
<dbReference type="GO" id="GO:0005249">
    <property type="term" value="F:voltage-gated potassium channel activity"/>
    <property type="evidence" value="ECO:0007669"/>
    <property type="project" value="InterPro"/>
</dbReference>
<evidence type="ECO:0000256" key="10">
    <source>
        <dbReference type="ARBA" id="ARBA00022958"/>
    </source>
</evidence>
<evidence type="ECO:0000256" key="5">
    <source>
        <dbReference type="ARBA" id="ARBA00022448"/>
    </source>
</evidence>
<evidence type="ECO:0000256" key="18">
    <source>
        <dbReference type="SAM" id="MobiDB-lite"/>
    </source>
</evidence>
<dbReference type="HOGENOM" id="CLU_023205_2_0_1"/>
<dbReference type="InterPro" id="IPR005400">
    <property type="entry name" value="K_chnl_volt-dep_bsu_KCNAB1"/>
</dbReference>
<evidence type="ECO:0000256" key="3">
    <source>
        <dbReference type="ARBA" id="ARBA00006515"/>
    </source>
</evidence>
<gene>
    <name evidence="20" type="ORF">GSTENG00003421001</name>
</gene>
<evidence type="ECO:0000256" key="4">
    <source>
        <dbReference type="ARBA" id="ARBA00013314"/>
    </source>
</evidence>
<dbReference type="InterPro" id="IPR036812">
    <property type="entry name" value="NAD(P)_OxRdtase_dom_sf"/>
</dbReference>
<keyword evidence="11" id="KW-0560">Oxidoreductase</keyword>
<evidence type="ECO:0000256" key="11">
    <source>
        <dbReference type="ARBA" id="ARBA00023002"/>
    </source>
</evidence>
<comment type="catalytic activity">
    <reaction evidence="16">
        <text>a secondary alcohol + NADP(+) = a ketone + NADPH + H(+)</text>
        <dbReference type="Rhea" id="RHEA:19257"/>
        <dbReference type="ChEBI" id="CHEBI:15378"/>
        <dbReference type="ChEBI" id="CHEBI:17087"/>
        <dbReference type="ChEBI" id="CHEBI:35681"/>
        <dbReference type="ChEBI" id="CHEBI:57783"/>
        <dbReference type="ChEBI" id="CHEBI:58349"/>
    </reaction>
    <physiologicalReaction direction="right-to-left" evidence="16">
        <dbReference type="Rhea" id="RHEA:19259"/>
    </physiologicalReaction>
</comment>
<comment type="caution">
    <text evidence="20">The sequence shown here is derived from an EMBL/GenBank/DDBJ whole genome shotgun (WGS) entry which is preliminary data.</text>
</comment>
<dbReference type="AlphaFoldDB" id="Q4TC86"/>
<dbReference type="GO" id="GO:0008076">
    <property type="term" value="C:voltage-gated potassium channel complex"/>
    <property type="evidence" value="ECO:0007669"/>
    <property type="project" value="TreeGrafter"/>
</dbReference>
<evidence type="ECO:0000256" key="6">
    <source>
        <dbReference type="ARBA" id="ARBA00022475"/>
    </source>
</evidence>
<evidence type="ECO:0000259" key="19">
    <source>
        <dbReference type="Pfam" id="PF00248"/>
    </source>
</evidence>
<evidence type="ECO:0000256" key="8">
    <source>
        <dbReference type="ARBA" id="ARBA00022538"/>
    </source>
</evidence>
<dbReference type="SUPFAM" id="SSF51430">
    <property type="entry name" value="NAD(P)-linked oxidoreductase"/>
    <property type="match status" value="1"/>
</dbReference>
<comment type="catalytic activity">
    <reaction evidence="17">
        <text>a primary alcohol + NADP(+) = an aldehyde + NADPH + H(+)</text>
        <dbReference type="Rhea" id="RHEA:15937"/>
        <dbReference type="ChEBI" id="CHEBI:15378"/>
        <dbReference type="ChEBI" id="CHEBI:15734"/>
        <dbReference type="ChEBI" id="CHEBI:17478"/>
        <dbReference type="ChEBI" id="CHEBI:57783"/>
        <dbReference type="ChEBI" id="CHEBI:58349"/>
    </reaction>
    <physiologicalReaction direction="right-to-left" evidence="17">
        <dbReference type="Rhea" id="RHEA:15939"/>
    </physiologicalReaction>
</comment>
<keyword evidence="5" id="KW-0813">Transport</keyword>
<reference evidence="20" key="1">
    <citation type="journal article" date="2004" name="Nature">
        <title>Genome duplication in the teleost fish Tetraodon nigroviridis reveals the early vertebrate proto-karyotype.</title>
        <authorList>
            <person name="Jaillon O."/>
            <person name="Aury J.-M."/>
            <person name="Brunet F."/>
            <person name="Petit J.-L."/>
            <person name="Stange-Thomann N."/>
            <person name="Mauceli E."/>
            <person name="Bouneau L."/>
            <person name="Fischer C."/>
            <person name="Ozouf-Costaz C."/>
            <person name="Bernot A."/>
            <person name="Nicaud S."/>
            <person name="Jaffe D."/>
            <person name="Fisher S."/>
            <person name="Lutfalla G."/>
            <person name="Dossat C."/>
            <person name="Segurens B."/>
            <person name="Dasilva C."/>
            <person name="Salanoubat M."/>
            <person name="Levy M."/>
            <person name="Boudet N."/>
            <person name="Castellano S."/>
            <person name="Anthouard V."/>
            <person name="Jubin C."/>
            <person name="Castelli V."/>
            <person name="Katinka M."/>
            <person name="Vacherie B."/>
            <person name="Biemont C."/>
            <person name="Skalli Z."/>
            <person name="Cattolico L."/>
            <person name="Poulain J."/>
            <person name="De Berardinis V."/>
            <person name="Cruaud C."/>
            <person name="Duprat S."/>
            <person name="Brottier P."/>
            <person name="Coutanceau J.-P."/>
            <person name="Gouzy J."/>
            <person name="Parra G."/>
            <person name="Lardier G."/>
            <person name="Chapple C."/>
            <person name="McKernan K.J."/>
            <person name="McEwan P."/>
            <person name="Bosak S."/>
            <person name="Kellis M."/>
            <person name="Volff J.-N."/>
            <person name="Guigo R."/>
            <person name="Zody M.C."/>
            <person name="Mesirov J."/>
            <person name="Lindblad-Toh K."/>
            <person name="Birren B."/>
            <person name="Nusbaum C."/>
            <person name="Kahn D."/>
            <person name="Robinson-Rechavi M."/>
            <person name="Laudet V."/>
            <person name="Schachter V."/>
            <person name="Quetier F."/>
            <person name="Saurin W."/>
            <person name="Scarpelli C."/>
            <person name="Wincker P."/>
            <person name="Lander E.S."/>
            <person name="Weissenbach J."/>
            <person name="Roest Crollius H."/>
        </authorList>
    </citation>
    <scope>NUCLEOTIDE SEQUENCE [LARGE SCALE GENOMIC DNA]</scope>
</reference>
<dbReference type="GO" id="GO:0005737">
    <property type="term" value="C:cytoplasm"/>
    <property type="evidence" value="ECO:0007669"/>
    <property type="project" value="UniProtKB-SubCell"/>
</dbReference>
<accession>Q4TC86</accession>
<feature type="non-terminal residue" evidence="20">
    <location>
        <position position="440"/>
    </location>
</feature>
<comment type="subcellular location">
    <subcellularLocation>
        <location evidence="1">Cell membrane</location>
        <topology evidence="1">Peripheral membrane protein</topology>
        <orientation evidence="1">Cytoplasmic side</orientation>
    </subcellularLocation>
    <subcellularLocation>
        <location evidence="2">Cytoplasm</location>
    </subcellularLocation>
</comment>
<keyword evidence="13" id="KW-0472">Membrane</keyword>
<reference evidence="20" key="2">
    <citation type="submission" date="2004-02" db="EMBL/GenBank/DDBJ databases">
        <authorList>
            <consortium name="Genoscope"/>
            <consortium name="Whitehead Institute Centre for Genome Research"/>
        </authorList>
    </citation>
    <scope>NUCLEOTIDE SEQUENCE</scope>
</reference>
<feature type="region of interest" description="Disordered" evidence="18">
    <location>
        <begin position="24"/>
        <end position="49"/>
    </location>
</feature>
<dbReference type="GO" id="GO:1901379">
    <property type="term" value="P:regulation of potassium ion transmembrane transport"/>
    <property type="evidence" value="ECO:0007669"/>
    <property type="project" value="TreeGrafter"/>
</dbReference>
<evidence type="ECO:0000256" key="16">
    <source>
        <dbReference type="ARBA" id="ARBA00047998"/>
    </source>
</evidence>
<dbReference type="InterPro" id="IPR023210">
    <property type="entry name" value="NADP_OxRdtase_dom"/>
</dbReference>
<evidence type="ECO:0000256" key="1">
    <source>
        <dbReference type="ARBA" id="ARBA00004413"/>
    </source>
</evidence>
<keyword evidence="7" id="KW-0963">Cytoplasm</keyword>